<dbReference type="InterPro" id="IPR036061">
    <property type="entry name" value="CheW-like_dom_sf"/>
</dbReference>
<dbReference type="OrthoDB" id="9794382at2"/>
<dbReference type="PATRIC" id="fig|42253.5.peg.2104"/>
<keyword evidence="3" id="KW-1185">Reference proteome</keyword>
<evidence type="ECO:0000313" key="2">
    <source>
        <dbReference type="EMBL" id="ALA58551.1"/>
    </source>
</evidence>
<protein>
    <submittedName>
        <fullName evidence="2">Chemotaxis signal transducer CheW</fullName>
    </submittedName>
</protein>
<dbReference type="InterPro" id="IPR002545">
    <property type="entry name" value="CheW-lke_dom"/>
</dbReference>
<dbReference type="Gene3D" id="2.30.30.40">
    <property type="entry name" value="SH3 Domains"/>
    <property type="match status" value="1"/>
</dbReference>
<name>A0A0K2GC62_NITMO</name>
<dbReference type="PROSITE" id="PS50851">
    <property type="entry name" value="CHEW"/>
    <property type="match status" value="1"/>
</dbReference>
<dbReference type="KEGG" id="nmv:NITMOv2_2134"/>
<reference evidence="2 3" key="1">
    <citation type="journal article" date="2015" name="Proc. Natl. Acad. Sci. U.S.A.">
        <title>Expanded metabolic versatility of ubiquitous nitrite-oxidizing bacteria from the genus Nitrospira.</title>
        <authorList>
            <person name="Koch H."/>
            <person name="Lucker S."/>
            <person name="Albertsen M."/>
            <person name="Kitzinger K."/>
            <person name="Herbold C."/>
            <person name="Spieck E."/>
            <person name="Nielsen P.H."/>
            <person name="Wagner M."/>
            <person name="Daims H."/>
        </authorList>
    </citation>
    <scope>NUCLEOTIDE SEQUENCE [LARGE SCALE GENOMIC DNA]</scope>
    <source>
        <strain evidence="2 3">NSP M-1</strain>
    </source>
</reference>
<feature type="domain" description="CheW-like" evidence="1">
    <location>
        <begin position="28"/>
        <end position="168"/>
    </location>
</feature>
<dbReference type="Proteomes" id="UP000069205">
    <property type="component" value="Chromosome"/>
</dbReference>
<dbReference type="SMART" id="SM00260">
    <property type="entry name" value="CheW"/>
    <property type="match status" value="1"/>
</dbReference>
<dbReference type="GO" id="GO:0007165">
    <property type="term" value="P:signal transduction"/>
    <property type="evidence" value="ECO:0007669"/>
    <property type="project" value="InterPro"/>
</dbReference>
<dbReference type="CDD" id="cd00732">
    <property type="entry name" value="CheW"/>
    <property type="match status" value="1"/>
</dbReference>
<dbReference type="GO" id="GO:0005829">
    <property type="term" value="C:cytosol"/>
    <property type="evidence" value="ECO:0007669"/>
    <property type="project" value="TreeGrafter"/>
</dbReference>
<dbReference type="GO" id="GO:0006935">
    <property type="term" value="P:chemotaxis"/>
    <property type="evidence" value="ECO:0007669"/>
    <property type="project" value="InterPro"/>
</dbReference>
<dbReference type="Pfam" id="PF01584">
    <property type="entry name" value="CheW"/>
    <property type="match status" value="1"/>
</dbReference>
<dbReference type="RefSeq" id="WP_083447906.1">
    <property type="nucleotide sequence ID" value="NZ_CP011801.1"/>
</dbReference>
<dbReference type="EMBL" id="CP011801">
    <property type="protein sequence ID" value="ALA58551.1"/>
    <property type="molecule type" value="Genomic_DNA"/>
</dbReference>
<evidence type="ECO:0000259" key="1">
    <source>
        <dbReference type="PROSITE" id="PS50851"/>
    </source>
</evidence>
<dbReference type="SUPFAM" id="SSF50341">
    <property type="entry name" value="CheW-like"/>
    <property type="match status" value="1"/>
</dbReference>
<dbReference type="Gene3D" id="2.40.50.180">
    <property type="entry name" value="CheA-289, Domain 4"/>
    <property type="match status" value="1"/>
</dbReference>
<gene>
    <name evidence="2" type="primary">cheW</name>
    <name evidence="2" type="ORF">NITMOv2_2134</name>
</gene>
<dbReference type="PANTHER" id="PTHR22617:SF23">
    <property type="entry name" value="CHEMOTAXIS PROTEIN CHEW"/>
    <property type="match status" value="1"/>
</dbReference>
<evidence type="ECO:0000313" key="3">
    <source>
        <dbReference type="Proteomes" id="UP000069205"/>
    </source>
</evidence>
<accession>A0A0K2GC62</accession>
<dbReference type="InterPro" id="IPR039315">
    <property type="entry name" value="CheW"/>
</dbReference>
<dbReference type="PANTHER" id="PTHR22617">
    <property type="entry name" value="CHEMOTAXIS SENSOR HISTIDINE KINASE-RELATED"/>
    <property type="match status" value="1"/>
</dbReference>
<proteinExistence type="predicted"/>
<organism evidence="2 3">
    <name type="scientific">Nitrospira moscoviensis</name>
    <dbReference type="NCBI Taxonomy" id="42253"/>
    <lineage>
        <taxon>Bacteria</taxon>
        <taxon>Pseudomonadati</taxon>
        <taxon>Nitrospirota</taxon>
        <taxon>Nitrospiria</taxon>
        <taxon>Nitrospirales</taxon>
        <taxon>Nitrospiraceae</taxon>
        <taxon>Nitrospira</taxon>
    </lineage>
</organism>
<dbReference type="STRING" id="42253.NITMOv2_2134"/>
<dbReference type="AlphaFoldDB" id="A0A0K2GC62"/>
<sequence>MIVEEKTAAPATPGAAAASREIGAGDNLCQFVTCRVGHEEFALDVLSVQEINRMVEITRVPKAPFFVEGVINLRGRIIPVLDLRRRFGLPVAERTNESRIVVILVRQRMVGLIVDEVVEVLRIPKSTVEPPPSVGSSAGAEFTQGVGRIGDRLLIVLDLNRLLLPGEQAALDAATRQR</sequence>